<organism evidence="13">
    <name type="scientific">Micromonas pusilla</name>
    <name type="common">Picoplanktonic green alga</name>
    <name type="synonym">Chromulina pusilla</name>
    <dbReference type="NCBI Taxonomy" id="38833"/>
    <lineage>
        <taxon>Eukaryota</taxon>
        <taxon>Viridiplantae</taxon>
        <taxon>Chlorophyta</taxon>
        <taxon>Mamiellophyceae</taxon>
        <taxon>Mamiellales</taxon>
        <taxon>Mamiellaceae</taxon>
        <taxon>Micromonas</taxon>
    </lineage>
</organism>
<dbReference type="SUPFAM" id="SSF103473">
    <property type="entry name" value="MFS general substrate transporter"/>
    <property type="match status" value="1"/>
</dbReference>
<evidence type="ECO:0000256" key="1">
    <source>
        <dbReference type="ARBA" id="ARBA00003019"/>
    </source>
</evidence>
<dbReference type="GO" id="GO:0005886">
    <property type="term" value="C:plasma membrane"/>
    <property type="evidence" value="ECO:0007669"/>
    <property type="project" value="UniProtKB-SubCell"/>
</dbReference>
<evidence type="ECO:0000256" key="10">
    <source>
        <dbReference type="ARBA" id="ARBA00030646"/>
    </source>
</evidence>
<evidence type="ECO:0000256" key="8">
    <source>
        <dbReference type="ARBA" id="ARBA00023065"/>
    </source>
</evidence>
<keyword evidence="5" id="KW-1003">Cell membrane</keyword>
<keyword evidence="9 12" id="KW-0472">Membrane</keyword>
<comment type="function">
    <text evidence="1">Mediates high-affinity intracellular uptake of the rare oligo-element molybdenum.</text>
</comment>
<dbReference type="InterPro" id="IPR036259">
    <property type="entry name" value="MFS_trans_sf"/>
</dbReference>
<dbReference type="EMBL" id="HBEQ01008046">
    <property type="protein sequence ID" value="CAD8519011.1"/>
    <property type="molecule type" value="Transcribed_RNA"/>
</dbReference>
<protein>
    <recommendedName>
        <fullName evidence="3">Molybdate-anion transporter</fullName>
    </recommendedName>
    <alternativeName>
        <fullName evidence="10">Major facilitator superfamily domain-containing protein 5</fullName>
    </alternativeName>
    <alternativeName>
        <fullName evidence="11">Molybdate transporter 2 homolog</fullName>
    </alternativeName>
</protein>
<name>A0A7S0NK40_MICPS</name>
<evidence type="ECO:0000256" key="3">
    <source>
        <dbReference type="ARBA" id="ARBA00021242"/>
    </source>
</evidence>
<evidence type="ECO:0000313" key="13">
    <source>
        <dbReference type="EMBL" id="CAD8519011.1"/>
    </source>
</evidence>
<dbReference type="GO" id="GO:0015098">
    <property type="term" value="F:molybdate ion transmembrane transporter activity"/>
    <property type="evidence" value="ECO:0007669"/>
    <property type="project" value="InterPro"/>
</dbReference>
<evidence type="ECO:0000256" key="12">
    <source>
        <dbReference type="SAM" id="Phobius"/>
    </source>
</evidence>
<dbReference type="Gene3D" id="1.20.1250.20">
    <property type="entry name" value="MFS general substrate transporter like domains"/>
    <property type="match status" value="1"/>
</dbReference>
<dbReference type="PANTHER" id="PTHR23516">
    <property type="entry name" value="SAM (S-ADENOSYL METHIONINE) TRANSPORTER"/>
    <property type="match status" value="1"/>
</dbReference>
<feature type="transmembrane region" description="Helical" evidence="12">
    <location>
        <begin position="122"/>
        <end position="140"/>
    </location>
</feature>
<feature type="transmembrane region" description="Helical" evidence="12">
    <location>
        <begin position="98"/>
        <end position="116"/>
    </location>
</feature>
<keyword evidence="4" id="KW-0813">Transport</keyword>
<proteinExistence type="predicted"/>
<dbReference type="AlphaFoldDB" id="A0A7S0NK40"/>
<dbReference type="GO" id="GO:0006811">
    <property type="term" value="P:monoatomic ion transport"/>
    <property type="evidence" value="ECO:0007669"/>
    <property type="project" value="UniProtKB-KW"/>
</dbReference>
<dbReference type="InterPro" id="IPR008509">
    <property type="entry name" value="MOT2/MFSD5"/>
</dbReference>
<evidence type="ECO:0000256" key="6">
    <source>
        <dbReference type="ARBA" id="ARBA00022692"/>
    </source>
</evidence>
<comment type="subcellular location">
    <subcellularLocation>
        <location evidence="2">Cell membrane</location>
        <topology evidence="2">Multi-pass membrane protein</topology>
    </subcellularLocation>
</comment>
<evidence type="ECO:0000256" key="5">
    <source>
        <dbReference type="ARBA" id="ARBA00022475"/>
    </source>
</evidence>
<evidence type="ECO:0000256" key="2">
    <source>
        <dbReference type="ARBA" id="ARBA00004651"/>
    </source>
</evidence>
<evidence type="ECO:0000256" key="11">
    <source>
        <dbReference type="ARBA" id="ARBA00032555"/>
    </source>
</evidence>
<keyword evidence="6 12" id="KW-0812">Transmembrane</keyword>
<gene>
    <name evidence="13" type="ORF">MCOM1403_LOCUS6437</name>
</gene>
<keyword evidence="7 12" id="KW-1133">Transmembrane helix</keyword>
<keyword evidence="8" id="KW-0406">Ion transport</keyword>
<reference evidence="13" key="1">
    <citation type="submission" date="2021-01" db="EMBL/GenBank/DDBJ databases">
        <authorList>
            <person name="Corre E."/>
            <person name="Pelletier E."/>
            <person name="Niang G."/>
            <person name="Scheremetjew M."/>
            <person name="Finn R."/>
            <person name="Kale V."/>
            <person name="Holt S."/>
            <person name="Cochrane G."/>
            <person name="Meng A."/>
            <person name="Brown T."/>
            <person name="Cohen L."/>
        </authorList>
    </citation>
    <scope>NUCLEOTIDE SEQUENCE</scope>
    <source>
        <strain evidence="13">CCMP1723</strain>
    </source>
</reference>
<evidence type="ECO:0000256" key="7">
    <source>
        <dbReference type="ARBA" id="ARBA00022989"/>
    </source>
</evidence>
<sequence length="221" mass="23229">MVLAKPELLSLGVTNSLYEAALHVFVFVWTPALERRGPRMLGSSGKNGGFTGGAESSGTPGAEASAVPHGLVFSLFMACKMAGSQLYMIIGDRVPAATILRAVFLGSTAVFAAALLVESYSFTLLCFCAFEFGLGLYWPAMAVMRAELVPNYLRATMTSVFRVPLNVLVMGCLAFAGNASEPSFLTMCVVMMGSCLFFTSGRRAGKGDGSLPPGSPRGIAL</sequence>
<feature type="transmembrane region" description="Helical" evidence="12">
    <location>
        <begin position="182"/>
        <end position="199"/>
    </location>
</feature>
<feature type="transmembrane region" description="Helical" evidence="12">
    <location>
        <begin position="152"/>
        <end position="176"/>
    </location>
</feature>
<evidence type="ECO:0000256" key="4">
    <source>
        <dbReference type="ARBA" id="ARBA00022448"/>
    </source>
</evidence>
<accession>A0A7S0NK40</accession>
<dbReference type="PANTHER" id="PTHR23516:SF1">
    <property type="entry name" value="MOLYBDATE-ANION TRANSPORTER"/>
    <property type="match status" value="1"/>
</dbReference>
<evidence type="ECO:0000256" key="9">
    <source>
        <dbReference type="ARBA" id="ARBA00023136"/>
    </source>
</evidence>